<proteinExistence type="predicted"/>
<evidence type="ECO:0000313" key="1">
    <source>
        <dbReference type="EMBL" id="MBE1580338.1"/>
    </source>
</evidence>
<organism evidence="1 2">
    <name type="scientific">Amycolatopsis roodepoortensis</name>
    <dbReference type="NCBI Taxonomy" id="700274"/>
    <lineage>
        <taxon>Bacteria</taxon>
        <taxon>Bacillati</taxon>
        <taxon>Actinomycetota</taxon>
        <taxon>Actinomycetes</taxon>
        <taxon>Pseudonocardiales</taxon>
        <taxon>Pseudonocardiaceae</taxon>
        <taxon>Amycolatopsis</taxon>
    </lineage>
</organism>
<dbReference type="RefSeq" id="WP_225949979.1">
    <property type="nucleotide sequence ID" value="NZ_JADBEJ010000005.1"/>
</dbReference>
<name>A0ABR9LI41_9PSEU</name>
<keyword evidence="2" id="KW-1185">Reference proteome</keyword>
<dbReference type="EMBL" id="JADBEJ010000005">
    <property type="protein sequence ID" value="MBE1580338.1"/>
    <property type="molecule type" value="Genomic_DNA"/>
</dbReference>
<comment type="caution">
    <text evidence="1">The sequence shown here is derived from an EMBL/GenBank/DDBJ whole genome shotgun (WGS) entry which is preliminary data.</text>
</comment>
<accession>A0ABR9LI41</accession>
<gene>
    <name evidence="1" type="ORF">H4W30_007398</name>
</gene>
<reference evidence="1 2" key="1">
    <citation type="submission" date="2020-10" db="EMBL/GenBank/DDBJ databases">
        <title>Sequencing the genomes of 1000 actinobacteria strains.</title>
        <authorList>
            <person name="Klenk H.-P."/>
        </authorList>
    </citation>
    <scope>NUCLEOTIDE SEQUENCE [LARGE SCALE GENOMIC DNA]</scope>
    <source>
        <strain evidence="1 2">DSM 46661</strain>
    </source>
</reference>
<sequence length="154" mass="15400">MTFTWGGLPGVPHGFVNAAGTTPAELDDGGSLLDGGRLLDGGLLLDGGVVGVVVFGGGQTISNSVVAVPLEPGWSGQPSQRKLALNLPIFAAAFPYPARLPAPGRPPSVTGPVRPADVTAVNMPKQKALNCSSSPGRTFAGWTDSAGVDGVADA</sequence>
<dbReference type="Proteomes" id="UP000656548">
    <property type="component" value="Unassembled WGS sequence"/>
</dbReference>
<evidence type="ECO:0000313" key="2">
    <source>
        <dbReference type="Proteomes" id="UP000656548"/>
    </source>
</evidence>
<protein>
    <submittedName>
        <fullName evidence="1">Uncharacterized protein</fullName>
    </submittedName>
</protein>